<keyword evidence="3 5" id="KW-0117">Actin capping</keyword>
<dbReference type="InterPro" id="IPR002189">
    <property type="entry name" value="CapZ_alpha"/>
</dbReference>
<proteinExistence type="inferred from homology"/>
<dbReference type="GO" id="GO:1904600">
    <property type="term" value="P:mating projection actin fusion focus assembly"/>
    <property type="evidence" value="ECO:0007669"/>
    <property type="project" value="EnsemblFungi"/>
</dbReference>
<dbReference type="EMBL" id="KE651168">
    <property type="protein sequence ID" value="EEB06837.1"/>
    <property type="molecule type" value="Genomic_DNA"/>
</dbReference>
<evidence type="ECO:0000256" key="4">
    <source>
        <dbReference type="ARBA" id="ARBA00023203"/>
    </source>
</evidence>
<comment type="function">
    <text evidence="5">F-actin-capping proteins bind in a Ca(2+)-independent manner to the fast growing ends of actin filaments (barbed end) thereby blocking the exchange of subunits at these ends. Unlike other capping proteins (such as gelsolin and severin), these proteins do not sever actin filaments.</text>
</comment>
<dbReference type="JaponicusDB" id="SJAG_01894">
    <property type="gene designation" value="acp1"/>
</dbReference>
<dbReference type="RefSeq" id="XP_002173130.1">
    <property type="nucleotide sequence ID" value="XM_002173094.2"/>
</dbReference>
<evidence type="ECO:0000256" key="1">
    <source>
        <dbReference type="ARBA" id="ARBA00010479"/>
    </source>
</evidence>
<dbReference type="HOGENOM" id="CLU_045161_3_0_1"/>
<organism evidence="6 8">
    <name type="scientific">Schizosaccharomyces japonicus (strain yFS275 / FY16936)</name>
    <name type="common">Fission yeast</name>
    <dbReference type="NCBI Taxonomy" id="402676"/>
    <lineage>
        <taxon>Eukaryota</taxon>
        <taxon>Fungi</taxon>
        <taxon>Dikarya</taxon>
        <taxon>Ascomycota</taxon>
        <taxon>Taphrinomycotina</taxon>
        <taxon>Schizosaccharomycetes</taxon>
        <taxon>Schizosaccharomycetales</taxon>
        <taxon>Schizosaccharomycetaceae</taxon>
        <taxon>Schizosaccharomyces</taxon>
    </lineage>
</organism>
<dbReference type="InterPro" id="IPR017865">
    <property type="entry name" value="F-actin_cap_asu_CS"/>
</dbReference>
<dbReference type="GO" id="GO:0030036">
    <property type="term" value="P:actin cytoskeleton organization"/>
    <property type="evidence" value="ECO:0000318"/>
    <property type="project" value="GO_Central"/>
</dbReference>
<dbReference type="PANTHER" id="PTHR10653">
    <property type="entry name" value="F-ACTIN-CAPPING PROTEIN SUBUNIT ALPHA"/>
    <property type="match status" value="1"/>
</dbReference>
<protein>
    <recommendedName>
        <fullName evidence="2 5">F-actin-capping protein subunit alpha</fullName>
    </recommendedName>
</protein>
<evidence type="ECO:0000256" key="3">
    <source>
        <dbReference type="ARBA" id="ARBA00022467"/>
    </source>
</evidence>
<reference evidence="6 8" key="1">
    <citation type="journal article" date="2011" name="Science">
        <title>Comparative functional genomics of the fission yeasts.</title>
        <authorList>
            <person name="Rhind N."/>
            <person name="Chen Z."/>
            <person name="Yassour M."/>
            <person name="Thompson D.A."/>
            <person name="Haas B.J."/>
            <person name="Habib N."/>
            <person name="Wapinski I."/>
            <person name="Roy S."/>
            <person name="Lin M.F."/>
            <person name="Heiman D.I."/>
            <person name="Young S.K."/>
            <person name="Furuya K."/>
            <person name="Guo Y."/>
            <person name="Pidoux A."/>
            <person name="Chen H.M."/>
            <person name="Robbertse B."/>
            <person name="Goldberg J.M."/>
            <person name="Aoki K."/>
            <person name="Bayne E.H."/>
            <person name="Berlin A.M."/>
            <person name="Desjardins C.A."/>
            <person name="Dobbs E."/>
            <person name="Dukaj L."/>
            <person name="Fan L."/>
            <person name="FitzGerald M.G."/>
            <person name="French C."/>
            <person name="Gujja S."/>
            <person name="Hansen K."/>
            <person name="Keifenheim D."/>
            <person name="Levin J.Z."/>
            <person name="Mosher R.A."/>
            <person name="Mueller C.A."/>
            <person name="Pfiffner J."/>
            <person name="Priest M."/>
            <person name="Russ C."/>
            <person name="Smialowska A."/>
            <person name="Swoboda P."/>
            <person name="Sykes S.M."/>
            <person name="Vaughn M."/>
            <person name="Vengrova S."/>
            <person name="Yoder R."/>
            <person name="Zeng Q."/>
            <person name="Allshire R."/>
            <person name="Baulcombe D."/>
            <person name="Birren B.W."/>
            <person name="Brown W."/>
            <person name="Ekwall K."/>
            <person name="Kellis M."/>
            <person name="Leatherwood J."/>
            <person name="Levin H."/>
            <person name="Margalit H."/>
            <person name="Martienssen R."/>
            <person name="Nieduszynski C.A."/>
            <person name="Spatafora J.W."/>
            <person name="Friedman N."/>
            <person name="Dalgaard J.Z."/>
            <person name="Baumann P."/>
            <person name="Niki H."/>
            <person name="Regev A."/>
            <person name="Nusbaum C."/>
        </authorList>
    </citation>
    <scope>NUCLEOTIDE SEQUENCE [LARGE SCALE GENOMIC DNA]</scope>
    <source>
        <strain evidence="8">yFS275 / FY16936</strain>
    </source>
</reference>
<dbReference type="PANTHER" id="PTHR10653:SF0">
    <property type="entry name" value="F-ACTIN-CAPPING PROTEIN SUBUNIT ALPHA"/>
    <property type="match status" value="1"/>
</dbReference>
<dbReference type="Gene3D" id="3.90.1150.210">
    <property type="entry name" value="F-actin capping protein, beta subunit"/>
    <property type="match status" value="1"/>
</dbReference>
<dbReference type="InterPro" id="IPR042276">
    <property type="entry name" value="CapZ_alpha/beta_2"/>
</dbReference>
<dbReference type="VEuPathDB" id="FungiDB:SJAG_01894"/>
<comment type="similarity">
    <text evidence="1 5">Belongs to the F-actin-capping protein alpha subunit family.</text>
</comment>
<dbReference type="GO" id="GO:0030863">
    <property type="term" value="C:cortical cytoskeleton"/>
    <property type="evidence" value="ECO:0000318"/>
    <property type="project" value="GO_Central"/>
</dbReference>
<dbReference type="GO" id="GO:0051016">
    <property type="term" value="P:barbed-end actin filament capping"/>
    <property type="evidence" value="ECO:0000318"/>
    <property type="project" value="GO_Central"/>
</dbReference>
<dbReference type="GeneID" id="7048074"/>
<name>B6JZ69_SCHJY</name>
<dbReference type="PROSITE" id="PS00749">
    <property type="entry name" value="F_ACTIN_CAPPING_A_2"/>
    <property type="match status" value="1"/>
</dbReference>
<dbReference type="GO" id="GO:0044396">
    <property type="term" value="P:actin cortical patch organization"/>
    <property type="evidence" value="ECO:0007669"/>
    <property type="project" value="EnsemblFungi"/>
</dbReference>
<sequence>MSSSLYALIRESPPGEVNEVVKDLQALGLDNQVEIERNILAYHEQNNSIVTLKLEDGMTHACVLSSHCKLPDNRYYDQVQQKSFSVSVDDMTASDIEAYSEKPEIDEKILTQLKAVVQKHYLSGPAYSVFVDETAPKVLHIVLVASKYNPNNFWNGSWRLNATYSIEEKTLKGSVYARVHYYEDGNVWLDSTKDFSSTVENDSGLEQALEKVENEAQKSINSQLAGLNNGMFKTLRRQLPVTRQRINWENVNSMRMANA</sequence>
<keyword evidence="8" id="KW-1185">Reference proteome</keyword>
<dbReference type="Pfam" id="PF01267">
    <property type="entry name" value="F-actin_cap_A"/>
    <property type="match status" value="1"/>
</dbReference>
<evidence type="ECO:0000313" key="8">
    <source>
        <dbReference type="Proteomes" id="UP000001744"/>
    </source>
</evidence>
<dbReference type="Proteomes" id="UP000001744">
    <property type="component" value="Unassembled WGS sequence"/>
</dbReference>
<evidence type="ECO:0000256" key="5">
    <source>
        <dbReference type="RuleBase" id="RU365077"/>
    </source>
</evidence>
<dbReference type="GO" id="GO:1903475">
    <property type="term" value="P:mitotic actomyosin contractile ring assembly"/>
    <property type="evidence" value="ECO:0007669"/>
    <property type="project" value="EnsemblFungi"/>
</dbReference>
<dbReference type="GO" id="GO:1902404">
    <property type="term" value="P:mitotic actomyosin contractile ring contraction"/>
    <property type="evidence" value="ECO:0007669"/>
    <property type="project" value="EnsemblFungi"/>
</dbReference>
<evidence type="ECO:0000256" key="2">
    <source>
        <dbReference type="ARBA" id="ARBA00014038"/>
    </source>
</evidence>
<evidence type="ECO:0000313" key="6">
    <source>
        <dbReference type="EMBL" id="EEB06837.1"/>
    </source>
</evidence>
<dbReference type="SUPFAM" id="SSF90096">
    <property type="entry name" value="Subunits of heterodimeric actin filament capping protein Capz"/>
    <property type="match status" value="1"/>
</dbReference>
<evidence type="ECO:0000313" key="7">
    <source>
        <dbReference type="JaponicusDB" id="SJAG_01894"/>
    </source>
</evidence>
<dbReference type="Gene3D" id="3.30.1140.60">
    <property type="entry name" value="F-actin capping protein, alpha subunit"/>
    <property type="match status" value="1"/>
</dbReference>
<accession>B6JZ69</accession>
<dbReference type="STRING" id="402676.B6JZ69"/>
<comment type="subunit">
    <text evidence="5">Heterodimer of an alpha and a beta subunit.</text>
</comment>
<dbReference type="AlphaFoldDB" id="B6JZ69"/>
<dbReference type="InterPro" id="IPR037282">
    <property type="entry name" value="CapZ_alpha/beta"/>
</dbReference>
<dbReference type="GO" id="GO:0051015">
    <property type="term" value="F:actin filament binding"/>
    <property type="evidence" value="ECO:0000318"/>
    <property type="project" value="GO_Central"/>
</dbReference>
<dbReference type="GO" id="GO:0008290">
    <property type="term" value="C:F-actin capping protein complex"/>
    <property type="evidence" value="ECO:0000318"/>
    <property type="project" value="GO_Central"/>
</dbReference>
<dbReference type="InterPro" id="IPR042489">
    <property type="entry name" value="CapZ_alpha_1"/>
</dbReference>
<keyword evidence="4 5" id="KW-0009">Actin-binding</keyword>
<dbReference type="PRINTS" id="PR00191">
    <property type="entry name" value="FACTINCAPA"/>
</dbReference>
<dbReference type="OrthoDB" id="340550at2759"/>
<dbReference type="GO" id="GO:0030479">
    <property type="term" value="C:actin cortical patch"/>
    <property type="evidence" value="ECO:0000318"/>
    <property type="project" value="GO_Central"/>
</dbReference>
<dbReference type="eggNOG" id="KOG0836">
    <property type="taxonomic scope" value="Eukaryota"/>
</dbReference>
<gene>
    <name evidence="7" type="primary">acp1</name>
    <name evidence="6" type="ORF">SJAG_01894</name>
</gene>
<dbReference type="OMA" id="VACIEDH"/>
<dbReference type="PROSITE" id="PS00748">
    <property type="entry name" value="F_ACTIN_CAPPING_A_1"/>
    <property type="match status" value="1"/>
</dbReference>